<dbReference type="InterPro" id="IPR007278">
    <property type="entry name" value="DUF397"/>
</dbReference>
<proteinExistence type="predicted"/>
<protein>
    <submittedName>
        <fullName evidence="2">DUF397 domain-containing protein</fullName>
    </submittedName>
</protein>
<organism evidence="2 3">
    <name type="scientific">Streptomyces sodiiphilus</name>
    <dbReference type="NCBI Taxonomy" id="226217"/>
    <lineage>
        <taxon>Bacteria</taxon>
        <taxon>Bacillati</taxon>
        <taxon>Actinomycetota</taxon>
        <taxon>Actinomycetes</taxon>
        <taxon>Kitasatosporales</taxon>
        <taxon>Streptomycetaceae</taxon>
        <taxon>Streptomyces</taxon>
    </lineage>
</organism>
<evidence type="ECO:0000313" key="3">
    <source>
        <dbReference type="Proteomes" id="UP001501303"/>
    </source>
</evidence>
<feature type="domain" description="DUF397" evidence="1">
    <location>
        <begin position="13"/>
        <end position="65"/>
    </location>
</feature>
<dbReference type="Pfam" id="PF04149">
    <property type="entry name" value="DUF397"/>
    <property type="match status" value="1"/>
</dbReference>
<dbReference type="Proteomes" id="UP001501303">
    <property type="component" value="Unassembled WGS sequence"/>
</dbReference>
<gene>
    <name evidence="2" type="ORF">GCM10009716_47510</name>
</gene>
<sequence>MNTHHPVPDLSRARWIKSSYSGGANDCVEIAEAGPHIALRDSKEPHLLPLILRPAQLRALVQAVKDGSLEA</sequence>
<keyword evidence="3" id="KW-1185">Reference proteome</keyword>
<accession>A0ABP5B797</accession>
<name>A0ABP5B797_9ACTN</name>
<comment type="caution">
    <text evidence="2">The sequence shown here is derived from an EMBL/GenBank/DDBJ whole genome shotgun (WGS) entry which is preliminary data.</text>
</comment>
<dbReference type="RefSeq" id="WP_344266563.1">
    <property type="nucleotide sequence ID" value="NZ_BAAAMJ010000082.1"/>
</dbReference>
<reference evidence="3" key="1">
    <citation type="journal article" date="2019" name="Int. J. Syst. Evol. Microbiol.">
        <title>The Global Catalogue of Microorganisms (GCM) 10K type strain sequencing project: providing services to taxonomists for standard genome sequencing and annotation.</title>
        <authorList>
            <consortium name="The Broad Institute Genomics Platform"/>
            <consortium name="The Broad Institute Genome Sequencing Center for Infectious Disease"/>
            <person name="Wu L."/>
            <person name="Ma J."/>
        </authorList>
    </citation>
    <scope>NUCLEOTIDE SEQUENCE [LARGE SCALE GENOMIC DNA]</scope>
    <source>
        <strain evidence="3">JCM 13581</strain>
    </source>
</reference>
<evidence type="ECO:0000313" key="2">
    <source>
        <dbReference type="EMBL" id="GAA1934967.1"/>
    </source>
</evidence>
<evidence type="ECO:0000259" key="1">
    <source>
        <dbReference type="Pfam" id="PF04149"/>
    </source>
</evidence>
<dbReference type="EMBL" id="BAAAMJ010000082">
    <property type="protein sequence ID" value="GAA1934967.1"/>
    <property type="molecule type" value="Genomic_DNA"/>
</dbReference>